<keyword evidence="2" id="KW-1185">Reference proteome</keyword>
<name>A0ABV9EL47_9ACTN</name>
<dbReference type="InterPro" id="IPR009351">
    <property type="entry name" value="AlkZ-like"/>
</dbReference>
<keyword evidence="1" id="KW-0238">DNA-binding</keyword>
<evidence type="ECO:0000313" key="1">
    <source>
        <dbReference type="EMBL" id="MFC4590178.1"/>
    </source>
</evidence>
<protein>
    <submittedName>
        <fullName evidence="1">Winged helix DNA-binding domain-containing protein</fullName>
    </submittedName>
</protein>
<comment type="caution">
    <text evidence="1">The sequence shown here is derived from an EMBL/GenBank/DDBJ whole genome shotgun (WGS) entry which is preliminary data.</text>
</comment>
<evidence type="ECO:0000313" key="2">
    <source>
        <dbReference type="Proteomes" id="UP001595891"/>
    </source>
</evidence>
<gene>
    <name evidence="1" type="ORF">ACFO8L_29080</name>
</gene>
<dbReference type="PANTHER" id="PTHR38479">
    <property type="entry name" value="LMO0824 PROTEIN"/>
    <property type="match status" value="1"/>
</dbReference>
<dbReference type="Pfam" id="PF06224">
    <property type="entry name" value="AlkZ-like"/>
    <property type="match status" value="1"/>
</dbReference>
<organism evidence="1 2">
    <name type="scientific">Sphaerisporangium corydalis</name>
    <dbReference type="NCBI Taxonomy" id="1441875"/>
    <lineage>
        <taxon>Bacteria</taxon>
        <taxon>Bacillati</taxon>
        <taxon>Actinomycetota</taxon>
        <taxon>Actinomycetes</taxon>
        <taxon>Streptosporangiales</taxon>
        <taxon>Streptosporangiaceae</taxon>
        <taxon>Sphaerisporangium</taxon>
    </lineage>
</organism>
<dbReference type="RefSeq" id="WP_262843156.1">
    <property type="nucleotide sequence ID" value="NZ_JANZYP010000016.1"/>
</dbReference>
<reference evidence="2" key="1">
    <citation type="journal article" date="2019" name="Int. J. Syst. Evol. Microbiol.">
        <title>The Global Catalogue of Microorganisms (GCM) 10K type strain sequencing project: providing services to taxonomists for standard genome sequencing and annotation.</title>
        <authorList>
            <consortium name="The Broad Institute Genomics Platform"/>
            <consortium name="The Broad Institute Genome Sequencing Center for Infectious Disease"/>
            <person name="Wu L."/>
            <person name="Ma J."/>
        </authorList>
    </citation>
    <scope>NUCLEOTIDE SEQUENCE [LARGE SCALE GENOMIC DNA]</scope>
    <source>
        <strain evidence="2">CCUG 49560</strain>
    </source>
</reference>
<sequence length="380" mass="41313">MADIRAPRAPVTATSPVLGRRALNRATLERQLLLDRSPMTVVEAVEHLVGLQAQTPHTWYTGLWSRLAGFEPEDAGALLTDRSLVRIALMRSTIHLVSAADCLELRPVMAPVSERGLSSNFGRNLVGVDRRELVAAGRALVEERPLTFGALGRLLAERWPGRDPASLAQAIRAWTPLVQVPPRGVWGKSGPIAHTTAESWLGAGLAAEPSPRRAVLRYLAAFGPATVKDVQTWSGLTRLREVVEGLRPELVTFRDEQGRELFDLPGAPRPDPDVPAPPRFLYDYDNLLLSHDDRGRVVTEEHRGQAYEPYGPVPQVVLVDGFTSGEWKITRAGGTAVLTIRPYVPLPNAQATALAEEGARLLGFAAADAPDHDVRLLPAG</sequence>
<dbReference type="Proteomes" id="UP001595891">
    <property type="component" value="Unassembled WGS sequence"/>
</dbReference>
<proteinExistence type="predicted"/>
<dbReference type="GO" id="GO:0003677">
    <property type="term" value="F:DNA binding"/>
    <property type="evidence" value="ECO:0007669"/>
    <property type="project" value="UniProtKB-KW"/>
</dbReference>
<accession>A0ABV9EL47</accession>
<dbReference type="PANTHER" id="PTHR38479:SF2">
    <property type="entry name" value="WINGED HELIX DNA-BINDING DOMAIN-CONTAINING PROTEIN"/>
    <property type="match status" value="1"/>
</dbReference>
<dbReference type="EMBL" id="JBHSFN010000021">
    <property type="protein sequence ID" value="MFC4590178.1"/>
    <property type="molecule type" value="Genomic_DNA"/>
</dbReference>